<reference evidence="1 2" key="1">
    <citation type="journal article" date="2024" name="Plant Biotechnol. J.">
        <title>Genome and CRISPR/Cas9 system of a widespread forest tree (Populus alba) in the world.</title>
        <authorList>
            <person name="Liu Y.J."/>
            <person name="Jiang P.F."/>
            <person name="Han X.M."/>
            <person name="Li X.Y."/>
            <person name="Wang H.M."/>
            <person name="Wang Y.J."/>
            <person name="Wang X.X."/>
            <person name="Zeng Q.Y."/>
        </authorList>
    </citation>
    <scope>NUCLEOTIDE SEQUENCE [LARGE SCALE GENOMIC DNA]</scope>
    <source>
        <strain evidence="2">cv. PAL-ZL1</strain>
    </source>
</reference>
<evidence type="ECO:0000313" key="2">
    <source>
        <dbReference type="Proteomes" id="UP000309997"/>
    </source>
</evidence>
<protein>
    <submittedName>
        <fullName evidence="1">Uncharacterized protein</fullName>
    </submittedName>
</protein>
<dbReference type="Proteomes" id="UP000309997">
    <property type="component" value="Unassembled WGS sequence"/>
</dbReference>
<accession>A0ACC4BEM3</accession>
<dbReference type="EMBL" id="RCHU02000011">
    <property type="protein sequence ID" value="KAL3577002.1"/>
    <property type="molecule type" value="Genomic_DNA"/>
</dbReference>
<sequence>MLALVSNFEEESLEGEGDERNIWVPDKPLKIGSDQIRQNQIHVQRNERKLRFLKEECEEEGRVRSDNANSKLERAIGFIV</sequence>
<proteinExistence type="predicted"/>
<evidence type="ECO:0000313" key="1">
    <source>
        <dbReference type="EMBL" id="KAL3577002.1"/>
    </source>
</evidence>
<comment type="caution">
    <text evidence="1">The sequence shown here is derived from an EMBL/GenBank/DDBJ whole genome shotgun (WGS) entry which is preliminary data.</text>
</comment>
<keyword evidence="2" id="KW-1185">Reference proteome</keyword>
<organism evidence="1 2">
    <name type="scientific">Populus alba</name>
    <name type="common">White poplar</name>
    <dbReference type="NCBI Taxonomy" id="43335"/>
    <lineage>
        <taxon>Eukaryota</taxon>
        <taxon>Viridiplantae</taxon>
        <taxon>Streptophyta</taxon>
        <taxon>Embryophyta</taxon>
        <taxon>Tracheophyta</taxon>
        <taxon>Spermatophyta</taxon>
        <taxon>Magnoliopsida</taxon>
        <taxon>eudicotyledons</taxon>
        <taxon>Gunneridae</taxon>
        <taxon>Pentapetalae</taxon>
        <taxon>rosids</taxon>
        <taxon>fabids</taxon>
        <taxon>Malpighiales</taxon>
        <taxon>Salicaceae</taxon>
        <taxon>Saliceae</taxon>
        <taxon>Populus</taxon>
    </lineage>
</organism>
<name>A0ACC4BEM3_POPAL</name>
<gene>
    <name evidence="1" type="ORF">D5086_022285</name>
</gene>